<dbReference type="SUPFAM" id="SSF56112">
    <property type="entry name" value="Protein kinase-like (PK-like)"/>
    <property type="match status" value="1"/>
</dbReference>
<keyword evidence="1" id="KW-0808">Transferase</keyword>
<dbReference type="Gene3D" id="3.30.200.20">
    <property type="entry name" value="Phosphorylase Kinase, domain 1"/>
    <property type="match status" value="1"/>
</dbReference>
<feature type="transmembrane region" description="Helical" evidence="6">
    <location>
        <begin position="128"/>
        <end position="152"/>
    </location>
</feature>
<proteinExistence type="predicted"/>
<keyword evidence="6" id="KW-1133">Transmembrane helix</keyword>
<dbReference type="InterPro" id="IPR008266">
    <property type="entry name" value="Tyr_kinase_AS"/>
</dbReference>
<evidence type="ECO:0000313" key="9">
    <source>
        <dbReference type="WBParaSite" id="ACRNAN_Path_616.g2288.t1"/>
    </source>
</evidence>
<dbReference type="InterPro" id="IPR000719">
    <property type="entry name" value="Prot_kinase_dom"/>
</dbReference>
<keyword evidence="8" id="KW-1185">Reference proteome</keyword>
<dbReference type="GO" id="GO:0004714">
    <property type="term" value="F:transmembrane receptor protein tyrosine kinase activity"/>
    <property type="evidence" value="ECO:0007669"/>
    <property type="project" value="TreeGrafter"/>
</dbReference>
<keyword evidence="6" id="KW-0812">Transmembrane</keyword>
<dbReference type="AlphaFoldDB" id="A0A914C8V9"/>
<dbReference type="PROSITE" id="PS50011">
    <property type="entry name" value="PROTEIN_KINASE_DOM"/>
    <property type="match status" value="1"/>
</dbReference>
<protein>
    <submittedName>
        <fullName evidence="9">Protein kinase domain-containing protein</fullName>
    </submittedName>
</protein>
<feature type="domain" description="Protein kinase" evidence="7">
    <location>
        <begin position="197"/>
        <end position="478"/>
    </location>
</feature>
<accession>A0A914C8V9</accession>
<dbReference type="GO" id="GO:0005524">
    <property type="term" value="F:ATP binding"/>
    <property type="evidence" value="ECO:0007669"/>
    <property type="project" value="UniProtKB-KW"/>
</dbReference>
<dbReference type="PANTHER" id="PTHR24416:SF600">
    <property type="entry name" value="PDGF- AND VEGF-RECEPTOR RELATED, ISOFORM J"/>
    <property type="match status" value="1"/>
</dbReference>
<dbReference type="WBParaSite" id="ACRNAN_Path_616.g2288.t1">
    <property type="protein sequence ID" value="ACRNAN_Path_616.g2288.t1"/>
    <property type="gene ID" value="ACRNAN_Path_616.g2288"/>
</dbReference>
<dbReference type="Proteomes" id="UP000887540">
    <property type="component" value="Unplaced"/>
</dbReference>
<dbReference type="PRINTS" id="PR00109">
    <property type="entry name" value="TYRKINASE"/>
</dbReference>
<sequence length="489" mass="55968">MTITMDDQIKGVATSYFYPAKFWTIPLRFNIFCEKGNAQLNLTIVDASLGPGTYINLYSGGEIKETLNQSFYRNVSRLLEGTMVSVELNGNSIAWNTTNLVASIPNSSLFVRFEGVNIKSISQPKKSIVWIILLVSAIFIVIIIVIMLGAVYHTKRKKRYFEQLYDMLREMNLPPEEMENLKRKTDQFRIENNKLHVNFNSQLGQGSFSHVYEGHLIGPAPLHLITKSIETQRFCDCEVAVKIGANFGQNEVEQLFKEIEAMKKIGYHENIMGMLGWAMLDEKPCLVFDVAKMDLLKFAKEFRGKSIEDLPMMIKNFLSVLWQVAKGMQYISSKKMIHRDLAARNILLCESYTAKISDFGLCCTCDESSLSYQAVGRSKKLPIKWLSIEALVDRMFSEKSDVWSFGVLMYEMFSLGKVPYATMNNDDVLEFLQEDDKRLECPENTPANAYDIMRMCWNKEPGERPCFGELVDLLYGMLETLSEEYTFSC</sequence>
<name>A0A914C8V9_9BILA</name>
<evidence type="ECO:0000256" key="6">
    <source>
        <dbReference type="SAM" id="Phobius"/>
    </source>
</evidence>
<evidence type="ECO:0000256" key="2">
    <source>
        <dbReference type="ARBA" id="ARBA00022741"/>
    </source>
</evidence>
<dbReference type="InterPro" id="IPR001245">
    <property type="entry name" value="Ser-Thr/Tyr_kinase_cat_dom"/>
</dbReference>
<dbReference type="Pfam" id="PF07714">
    <property type="entry name" value="PK_Tyr_Ser-Thr"/>
    <property type="match status" value="1"/>
</dbReference>
<evidence type="ECO:0000259" key="7">
    <source>
        <dbReference type="PROSITE" id="PS50011"/>
    </source>
</evidence>
<dbReference type="CDD" id="cd00192">
    <property type="entry name" value="PTKc"/>
    <property type="match status" value="1"/>
</dbReference>
<keyword evidence="3" id="KW-0418">Kinase</keyword>
<keyword evidence="4" id="KW-0067">ATP-binding</keyword>
<reference evidence="9" key="1">
    <citation type="submission" date="2022-11" db="UniProtKB">
        <authorList>
            <consortium name="WormBaseParasite"/>
        </authorList>
    </citation>
    <scope>IDENTIFICATION</scope>
</reference>
<dbReference type="InterPro" id="IPR050122">
    <property type="entry name" value="RTK"/>
</dbReference>
<organism evidence="8 9">
    <name type="scientific">Acrobeloides nanus</name>
    <dbReference type="NCBI Taxonomy" id="290746"/>
    <lineage>
        <taxon>Eukaryota</taxon>
        <taxon>Metazoa</taxon>
        <taxon>Ecdysozoa</taxon>
        <taxon>Nematoda</taxon>
        <taxon>Chromadorea</taxon>
        <taxon>Rhabditida</taxon>
        <taxon>Tylenchina</taxon>
        <taxon>Cephalobomorpha</taxon>
        <taxon>Cephaloboidea</taxon>
        <taxon>Cephalobidae</taxon>
        <taxon>Acrobeloides</taxon>
    </lineage>
</organism>
<dbReference type="PROSITE" id="PS00109">
    <property type="entry name" value="PROTEIN_KINASE_TYR"/>
    <property type="match status" value="1"/>
</dbReference>
<dbReference type="InterPro" id="IPR011009">
    <property type="entry name" value="Kinase-like_dom_sf"/>
</dbReference>
<evidence type="ECO:0000256" key="4">
    <source>
        <dbReference type="ARBA" id="ARBA00022840"/>
    </source>
</evidence>
<evidence type="ECO:0000256" key="1">
    <source>
        <dbReference type="ARBA" id="ARBA00022679"/>
    </source>
</evidence>
<keyword evidence="5" id="KW-0829">Tyrosine-protein kinase</keyword>
<keyword evidence="2" id="KW-0547">Nucleotide-binding</keyword>
<dbReference type="SMART" id="SM00219">
    <property type="entry name" value="TyrKc"/>
    <property type="match status" value="1"/>
</dbReference>
<dbReference type="InterPro" id="IPR020635">
    <property type="entry name" value="Tyr_kinase_cat_dom"/>
</dbReference>
<evidence type="ECO:0000256" key="5">
    <source>
        <dbReference type="ARBA" id="ARBA00023137"/>
    </source>
</evidence>
<dbReference type="FunFam" id="1.10.510.10:FF:000554">
    <property type="entry name" value="Predicted protein"/>
    <property type="match status" value="1"/>
</dbReference>
<dbReference type="GO" id="GO:0043235">
    <property type="term" value="C:receptor complex"/>
    <property type="evidence" value="ECO:0007669"/>
    <property type="project" value="TreeGrafter"/>
</dbReference>
<dbReference type="Gene3D" id="1.10.510.10">
    <property type="entry name" value="Transferase(Phosphotransferase) domain 1"/>
    <property type="match status" value="1"/>
</dbReference>
<dbReference type="GO" id="GO:0005886">
    <property type="term" value="C:plasma membrane"/>
    <property type="evidence" value="ECO:0007669"/>
    <property type="project" value="TreeGrafter"/>
</dbReference>
<keyword evidence="6" id="KW-0472">Membrane</keyword>
<dbReference type="GO" id="GO:0007169">
    <property type="term" value="P:cell surface receptor protein tyrosine kinase signaling pathway"/>
    <property type="evidence" value="ECO:0007669"/>
    <property type="project" value="TreeGrafter"/>
</dbReference>
<evidence type="ECO:0000313" key="8">
    <source>
        <dbReference type="Proteomes" id="UP000887540"/>
    </source>
</evidence>
<evidence type="ECO:0000256" key="3">
    <source>
        <dbReference type="ARBA" id="ARBA00022777"/>
    </source>
</evidence>
<dbReference type="PANTHER" id="PTHR24416">
    <property type="entry name" value="TYROSINE-PROTEIN KINASE RECEPTOR"/>
    <property type="match status" value="1"/>
</dbReference>